<keyword evidence="2" id="KW-0812">Transmembrane</keyword>
<organism evidence="4 5">
    <name type="scientific">Tunturiibacter empetritectus</name>
    <dbReference type="NCBI Taxonomy" id="3069691"/>
    <lineage>
        <taxon>Bacteria</taxon>
        <taxon>Pseudomonadati</taxon>
        <taxon>Acidobacteriota</taxon>
        <taxon>Terriglobia</taxon>
        <taxon>Terriglobales</taxon>
        <taxon>Acidobacteriaceae</taxon>
        <taxon>Tunturiibacter</taxon>
    </lineage>
</organism>
<dbReference type="Proteomes" id="UP000568106">
    <property type="component" value="Unassembled WGS sequence"/>
</dbReference>
<proteinExistence type="predicted"/>
<feature type="transmembrane region" description="Helical" evidence="2">
    <location>
        <begin position="351"/>
        <end position="381"/>
    </location>
</feature>
<dbReference type="GO" id="GO:0016791">
    <property type="term" value="F:phosphatase activity"/>
    <property type="evidence" value="ECO:0007669"/>
    <property type="project" value="TreeGrafter"/>
</dbReference>
<dbReference type="InterPro" id="IPR036457">
    <property type="entry name" value="PPM-type-like_dom_sf"/>
</dbReference>
<name>A0A7W8MRC4_9BACT</name>
<dbReference type="AlphaFoldDB" id="A0A7W8MRC4"/>
<evidence type="ECO:0000256" key="2">
    <source>
        <dbReference type="SAM" id="Phobius"/>
    </source>
</evidence>
<sequence length="709" mass="77859">MLRPAWRLSHSCCLPALLLYVSSLVVSLPTLALGQASVVPPSSASAIAIKGLGRAVAPLDGPWQFHLGDDPNWASPTFDDSHWEQLTAEKPWGEQGHPSYTGYAWYRLHLSLNSAPGDQSSFALLVPHLDDVYEIFWNGSSIGRSGKFPPYPIWYRSTDAPVLYPLNPGTPKSGPEHESQLRGTLAIRVWKAPLTSEDSGQSGGFEGSPIVGYPESLAAYKTSLDYQWLRANQFSFAEFLLYGITGVLCLFSWLRDRQQRTLLWMTGFALSPLIRLILYGMRIPWTVGLSNALGPPVSSIRDISLWFLLLWLLHLDDNPSLIRLVRRFAVVSLAASISDGLLSLLDASVSWFWLIQIADAVLTGIYFITAAVPLALVALAVKQRRRLDLARRLLVIAAFLWGMIQVVQGLAPQGQRFTHWTLADKLRTPLFHLYGNAVSVPTLAGIFLLVALLYAVYRTSMEDHRRRSLLEHEMSSARELQQVLIPETFPSIPGFAVTSAYCPALEVGGDFFQIIPLDGDFTLVILGDVSGKGLKAAIAVSLIVGLVRVLVENTQSPAQLLTKLNRRLCGRLHGGFATCIALRIDPHGNCVLASAGHPPPYLNDRELAIPGSFPLGLFPAVAYEESHLRLQVNDHLALYTDGLLEARNKTGELYGFERIRELFATLPNAARAAEAAVRFGQDDDITVVTLVRVAMGEESTNIAPATSTV</sequence>
<evidence type="ECO:0000313" key="4">
    <source>
        <dbReference type="EMBL" id="MBB5317142.1"/>
    </source>
</evidence>
<keyword evidence="2" id="KW-0472">Membrane</keyword>
<accession>A0A7W8MRC4</accession>
<dbReference type="PANTHER" id="PTHR43156:SF2">
    <property type="entry name" value="STAGE II SPORULATION PROTEIN E"/>
    <property type="match status" value="1"/>
</dbReference>
<evidence type="ECO:0000256" key="1">
    <source>
        <dbReference type="ARBA" id="ARBA00022801"/>
    </source>
</evidence>
<keyword evidence="5" id="KW-1185">Reference proteome</keyword>
<feature type="transmembrane region" description="Helical" evidence="2">
    <location>
        <begin position="431"/>
        <end position="457"/>
    </location>
</feature>
<protein>
    <recommendedName>
        <fullName evidence="3">PPM-type phosphatase domain-containing protein</fullName>
    </recommendedName>
</protein>
<feature type="domain" description="PPM-type phosphatase" evidence="3">
    <location>
        <begin position="492"/>
        <end position="692"/>
    </location>
</feature>
<feature type="transmembrane region" description="Helical" evidence="2">
    <location>
        <begin position="293"/>
        <end position="313"/>
    </location>
</feature>
<keyword evidence="1" id="KW-0378">Hydrolase</keyword>
<dbReference type="SUPFAM" id="SSF49785">
    <property type="entry name" value="Galactose-binding domain-like"/>
    <property type="match status" value="1"/>
</dbReference>
<gene>
    <name evidence="4" type="ORF">HDF09_001811</name>
</gene>
<dbReference type="InterPro" id="IPR001932">
    <property type="entry name" value="PPM-type_phosphatase-like_dom"/>
</dbReference>
<feature type="transmembrane region" description="Helical" evidence="2">
    <location>
        <begin position="234"/>
        <end position="254"/>
    </location>
</feature>
<dbReference type="EMBL" id="JACHDY010000002">
    <property type="protein sequence ID" value="MBB5317142.1"/>
    <property type="molecule type" value="Genomic_DNA"/>
</dbReference>
<feature type="transmembrane region" description="Helical" evidence="2">
    <location>
        <begin position="393"/>
        <end position="411"/>
    </location>
</feature>
<dbReference type="InterPro" id="IPR008979">
    <property type="entry name" value="Galactose-bd-like_sf"/>
</dbReference>
<feature type="transmembrane region" description="Helical" evidence="2">
    <location>
        <begin position="325"/>
        <end position="345"/>
    </location>
</feature>
<dbReference type="SUPFAM" id="SSF81606">
    <property type="entry name" value="PP2C-like"/>
    <property type="match status" value="1"/>
</dbReference>
<comment type="caution">
    <text evidence="4">The sequence shown here is derived from an EMBL/GenBank/DDBJ whole genome shotgun (WGS) entry which is preliminary data.</text>
</comment>
<dbReference type="Gene3D" id="2.60.120.260">
    <property type="entry name" value="Galactose-binding domain-like"/>
    <property type="match status" value="1"/>
</dbReference>
<feature type="transmembrane region" description="Helical" evidence="2">
    <location>
        <begin position="261"/>
        <end position="281"/>
    </location>
</feature>
<dbReference type="InterPro" id="IPR052016">
    <property type="entry name" value="Bact_Sigma-Reg"/>
</dbReference>
<dbReference type="SMART" id="SM00331">
    <property type="entry name" value="PP2C_SIG"/>
    <property type="match status" value="1"/>
</dbReference>
<dbReference type="PANTHER" id="PTHR43156">
    <property type="entry name" value="STAGE II SPORULATION PROTEIN E-RELATED"/>
    <property type="match status" value="1"/>
</dbReference>
<evidence type="ECO:0000259" key="3">
    <source>
        <dbReference type="SMART" id="SM00331"/>
    </source>
</evidence>
<keyword evidence="2" id="KW-1133">Transmembrane helix</keyword>
<reference evidence="4" key="1">
    <citation type="submission" date="2020-08" db="EMBL/GenBank/DDBJ databases">
        <title>Genomic Encyclopedia of Type Strains, Phase IV (KMG-V): Genome sequencing to study the core and pangenomes of soil and plant-associated prokaryotes.</title>
        <authorList>
            <person name="Whitman W."/>
        </authorList>
    </citation>
    <scope>NUCLEOTIDE SEQUENCE [LARGE SCALE GENOMIC DNA]</scope>
    <source>
        <strain evidence="4">M8UP27</strain>
    </source>
</reference>
<dbReference type="Gene3D" id="3.60.40.10">
    <property type="entry name" value="PPM-type phosphatase domain"/>
    <property type="match status" value="1"/>
</dbReference>
<evidence type="ECO:0000313" key="5">
    <source>
        <dbReference type="Proteomes" id="UP000568106"/>
    </source>
</evidence>
<dbReference type="Pfam" id="PF07228">
    <property type="entry name" value="SpoIIE"/>
    <property type="match status" value="1"/>
</dbReference>